<dbReference type="SMART" id="SM00062">
    <property type="entry name" value="PBPb"/>
    <property type="match status" value="1"/>
</dbReference>
<protein>
    <submittedName>
        <fullName evidence="6">ABC transporter substrate-binding protein</fullName>
    </submittedName>
</protein>
<keyword evidence="2" id="KW-0813">Transport</keyword>
<dbReference type="InterPro" id="IPR001638">
    <property type="entry name" value="Solute-binding_3/MltF_N"/>
</dbReference>
<sequence>MRRKLTQISLSLALSILFPLPSLAATVLEDIKTTGVLKAGVRQDAAPLGHLSSKGEWEGYCIELMELLATRLQKQLNLSQPIKIEYIQSTLENREQIVRDKTVHLECGPNTVTRTPQAGIVYSDRFLATGVYLLVRPDNKAYINPSGALENISIGVLPASLTERFITSRYSLAQPVEYSGNSGRETAVQDVLSGKINAFASDGLLLVGEVLRQPEVSKTDYALVPDEPLTCEFYGMILPEGDIAWLNTINSLILVQESVEILRQLYGSDSAYVQTTEAAVNKCMP</sequence>
<feature type="domain" description="Solute-binding protein family 3/N-terminal" evidence="5">
    <location>
        <begin position="36"/>
        <end position="269"/>
    </location>
</feature>
<comment type="similarity">
    <text evidence="1">Belongs to the bacterial solute-binding protein 3 family.</text>
</comment>
<feature type="chain" id="PRO_5002498137" evidence="4">
    <location>
        <begin position="25"/>
        <end position="285"/>
    </location>
</feature>
<gene>
    <name evidence="6" type="ORF">WN50_09500</name>
</gene>
<evidence type="ECO:0000256" key="1">
    <source>
        <dbReference type="ARBA" id="ARBA00010333"/>
    </source>
</evidence>
<proteinExistence type="inferred from homology"/>
<dbReference type="GO" id="GO:0006865">
    <property type="term" value="P:amino acid transport"/>
    <property type="evidence" value="ECO:0007669"/>
    <property type="project" value="TreeGrafter"/>
</dbReference>
<evidence type="ECO:0000256" key="4">
    <source>
        <dbReference type="SAM" id="SignalP"/>
    </source>
</evidence>
<feature type="signal peptide" evidence="4">
    <location>
        <begin position="1"/>
        <end position="24"/>
    </location>
</feature>
<evidence type="ECO:0000256" key="3">
    <source>
        <dbReference type="ARBA" id="ARBA00022729"/>
    </source>
</evidence>
<dbReference type="OrthoDB" id="422423at2"/>
<dbReference type="EMBL" id="LATL02000068">
    <property type="protein sequence ID" value="KKD38320.1"/>
    <property type="molecule type" value="Genomic_DNA"/>
</dbReference>
<dbReference type="GO" id="GO:0005576">
    <property type="term" value="C:extracellular region"/>
    <property type="evidence" value="ECO:0007669"/>
    <property type="project" value="TreeGrafter"/>
</dbReference>
<dbReference type="AlphaFoldDB" id="A0A0F5YJF9"/>
<keyword evidence="3 4" id="KW-0732">Signal</keyword>
<evidence type="ECO:0000259" key="5">
    <source>
        <dbReference type="SMART" id="SM00062"/>
    </source>
</evidence>
<dbReference type="GO" id="GO:0030288">
    <property type="term" value="C:outer membrane-bounded periplasmic space"/>
    <property type="evidence" value="ECO:0007669"/>
    <property type="project" value="TreeGrafter"/>
</dbReference>
<dbReference type="PANTHER" id="PTHR30085">
    <property type="entry name" value="AMINO ACID ABC TRANSPORTER PERMEASE"/>
    <property type="match status" value="1"/>
</dbReference>
<name>A0A0F5YJF9_9CYAN</name>
<dbReference type="CDD" id="cd13688">
    <property type="entry name" value="PBP2_GltI_DEBP"/>
    <property type="match status" value="1"/>
</dbReference>
<dbReference type="SUPFAM" id="SSF53850">
    <property type="entry name" value="Periplasmic binding protein-like II"/>
    <property type="match status" value="1"/>
</dbReference>
<comment type="caution">
    <text evidence="6">The sequence shown here is derived from an EMBL/GenBank/DDBJ whole genome shotgun (WGS) entry which is preliminary data.</text>
</comment>
<accession>A0A0F5YJF9</accession>
<dbReference type="PATRIC" id="fig|1637645.4.peg.1295"/>
<dbReference type="Proteomes" id="UP000033607">
    <property type="component" value="Unassembled WGS sequence"/>
</dbReference>
<evidence type="ECO:0000313" key="7">
    <source>
        <dbReference type="Proteomes" id="UP000033607"/>
    </source>
</evidence>
<dbReference type="InterPro" id="IPR051455">
    <property type="entry name" value="Bact_solute-bind_prot3"/>
</dbReference>
<dbReference type="RefSeq" id="WP_046278297.1">
    <property type="nucleotide sequence ID" value="NZ_LATL02000068.1"/>
</dbReference>
<evidence type="ECO:0000256" key="2">
    <source>
        <dbReference type="ARBA" id="ARBA00022448"/>
    </source>
</evidence>
<dbReference type="Pfam" id="PF00497">
    <property type="entry name" value="SBP_bac_3"/>
    <property type="match status" value="1"/>
</dbReference>
<organism evidence="6 7">
    <name type="scientific">Limnoraphis robusta CS-951</name>
    <dbReference type="NCBI Taxonomy" id="1637645"/>
    <lineage>
        <taxon>Bacteria</taxon>
        <taxon>Bacillati</taxon>
        <taxon>Cyanobacteriota</taxon>
        <taxon>Cyanophyceae</taxon>
        <taxon>Oscillatoriophycideae</taxon>
        <taxon>Oscillatoriales</taxon>
        <taxon>Sirenicapillariaceae</taxon>
        <taxon>Limnoraphis</taxon>
    </lineage>
</organism>
<reference evidence="6 7" key="1">
    <citation type="submission" date="2015-06" db="EMBL/GenBank/DDBJ databases">
        <title>Draft genome assembly of filamentous brackish cyanobacterium Limnoraphis robusta strain CS-951.</title>
        <authorList>
            <person name="Willis A."/>
            <person name="Parks M."/>
            <person name="Burford M.A."/>
        </authorList>
    </citation>
    <scope>NUCLEOTIDE SEQUENCE [LARGE SCALE GENOMIC DNA]</scope>
    <source>
        <strain evidence="6 7">CS-951</strain>
    </source>
</reference>
<dbReference type="PANTHER" id="PTHR30085:SF6">
    <property type="entry name" value="ABC TRANSPORTER GLUTAMINE-BINDING PROTEIN GLNH"/>
    <property type="match status" value="1"/>
</dbReference>
<evidence type="ECO:0000313" key="6">
    <source>
        <dbReference type="EMBL" id="KKD38320.1"/>
    </source>
</evidence>
<dbReference type="Gene3D" id="3.40.190.10">
    <property type="entry name" value="Periplasmic binding protein-like II"/>
    <property type="match status" value="2"/>
</dbReference>